<dbReference type="InterPro" id="IPR045379">
    <property type="entry name" value="Crinkler_N"/>
</dbReference>
<evidence type="ECO:0000313" key="10">
    <source>
        <dbReference type="Proteomes" id="UP000460718"/>
    </source>
</evidence>
<dbReference type="EMBL" id="QXGB01002004">
    <property type="protein sequence ID" value="KAE9182681.1"/>
    <property type="molecule type" value="Genomic_DNA"/>
</dbReference>
<dbReference type="GO" id="GO:0043657">
    <property type="term" value="C:host cell"/>
    <property type="evidence" value="ECO:0007669"/>
    <property type="project" value="UniProtKB-SubCell"/>
</dbReference>
<evidence type="ECO:0000313" key="7">
    <source>
        <dbReference type="EMBL" id="KAE9195528.1"/>
    </source>
</evidence>
<dbReference type="GO" id="GO:0005576">
    <property type="term" value="C:extracellular region"/>
    <property type="evidence" value="ECO:0007669"/>
    <property type="project" value="UniProtKB-SubCell"/>
</dbReference>
<reference evidence="8 9" key="1">
    <citation type="submission" date="2018-08" db="EMBL/GenBank/DDBJ databases">
        <title>Genomic investigation of the strawberry pathogen Phytophthora fragariae indicates pathogenicity is determined by transcriptional variation in three key races.</title>
        <authorList>
            <person name="Adams T.M."/>
            <person name="Armitage A.D."/>
            <person name="Sobczyk M.K."/>
            <person name="Bates H.J."/>
            <person name="Dunwell J.M."/>
            <person name="Nellist C.F."/>
            <person name="Harrison R.J."/>
        </authorList>
    </citation>
    <scope>NUCLEOTIDE SEQUENCE [LARGE SCALE GENOMIC DNA]</scope>
    <source>
        <strain evidence="7 9">BC-1</strain>
        <strain evidence="6 8">NOV-27</strain>
        <strain evidence="5 10">SCRP245</strain>
    </source>
</reference>
<evidence type="ECO:0000256" key="2">
    <source>
        <dbReference type="ARBA" id="ARBA00004613"/>
    </source>
</evidence>
<dbReference type="Proteomes" id="UP000433483">
    <property type="component" value="Unassembled WGS sequence"/>
</dbReference>
<feature type="domain" description="Crinkler effector protein N-terminal" evidence="4">
    <location>
        <begin position="1"/>
        <end position="113"/>
    </location>
</feature>
<evidence type="ECO:0000259" key="4">
    <source>
        <dbReference type="Pfam" id="PF20147"/>
    </source>
</evidence>
<accession>A0A6A3X5A9</accession>
<dbReference type="Pfam" id="PF20147">
    <property type="entry name" value="Crinkler"/>
    <property type="match status" value="1"/>
</dbReference>
<dbReference type="EMBL" id="QXFW01001959">
    <property type="protein sequence ID" value="KAE8983719.1"/>
    <property type="molecule type" value="Genomic_DNA"/>
</dbReference>
<comment type="caution">
    <text evidence="7">The sequence shown here is derived from an EMBL/GenBank/DDBJ whole genome shotgun (WGS) entry which is preliminary data.</text>
</comment>
<comment type="subcellular location">
    <subcellularLocation>
        <location evidence="1">Host cell</location>
    </subcellularLocation>
    <subcellularLocation>
        <location evidence="2">Secreted</location>
    </subcellularLocation>
</comment>
<evidence type="ECO:0000313" key="6">
    <source>
        <dbReference type="EMBL" id="KAE9182681.1"/>
    </source>
</evidence>
<dbReference type="EMBL" id="QXGD01001987">
    <property type="protein sequence ID" value="KAE9195528.1"/>
    <property type="molecule type" value="Genomic_DNA"/>
</dbReference>
<evidence type="ECO:0000256" key="1">
    <source>
        <dbReference type="ARBA" id="ARBA00004340"/>
    </source>
</evidence>
<evidence type="ECO:0000313" key="5">
    <source>
        <dbReference type="EMBL" id="KAE8983719.1"/>
    </source>
</evidence>
<evidence type="ECO:0000313" key="9">
    <source>
        <dbReference type="Proteomes" id="UP000440367"/>
    </source>
</evidence>
<proteinExistence type="predicted"/>
<dbReference type="OrthoDB" id="114285at2759"/>
<keyword evidence="3" id="KW-0964">Secreted</keyword>
<organism evidence="7 9">
    <name type="scientific">Phytophthora fragariae</name>
    <dbReference type="NCBI Taxonomy" id="53985"/>
    <lineage>
        <taxon>Eukaryota</taxon>
        <taxon>Sar</taxon>
        <taxon>Stramenopiles</taxon>
        <taxon>Oomycota</taxon>
        <taxon>Peronosporomycetes</taxon>
        <taxon>Peronosporales</taxon>
        <taxon>Peronosporaceae</taxon>
        <taxon>Phytophthora</taxon>
    </lineage>
</organism>
<sequence length="197" mass="22499">MCALVGHGIIFPVVFDTAKVVGLLKEAIVEKLPRRFKRNAIDLQLFLAKTTKGTWLPDESVAALGLEKGKVHQDIQTMIDDEQLQTSKTLDFWLFEQNDMPQPTSGQIHVLVVTLEGDSGVEVQNVERDAKRHKVDENVSLEKLWKYSEMKMTALPPLNELCRRFFNDHCRSNWHCGHQSGLATRMARSFCVMIFRC</sequence>
<gene>
    <name evidence="7" type="ORF">PF002_g23296</name>
    <name evidence="6" type="ORF">PF005_g22387</name>
    <name evidence="5" type="ORF">PF011_g21063</name>
</gene>
<evidence type="ECO:0000256" key="3">
    <source>
        <dbReference type="ARBA" id="ARBA00022525"/>
    </source>
</evidence>
<protein>
    <recommendedName>
        <fullName evidence="4">Crinkler effector protein N-terminal domain-containing protein</fullName>
    </recommendedName>
</protein>
<dbReference type="Proteomes" id="UP000440367">
    <property type="component" value="Unassembled WGS sequence"/>
</dbReference>
<keyword evidence="8" id="KW-1185">Reference proteome</keyword>
<name>A0A6A3X5A9_9STRA</name>
<dbReference type="Proteomes" id="UP000460718">
    <property type="component" value="Unassembled WGS sequence"/>
</dbReference>
<evidence type="ECO:0000313" key="8">
    <source>
        <dbReference type="Proteomes" id="UP000433483"/>
    </source>
</evidence>
<dbReference type="AlphaFoldDB" id="A0A6A3X5A9"/>